<comment type="caution">
    <text evidence="8">The sequence shown here is derived from an EMBL/GenBank/DDBJ whole genome shotgun (WGS) entry which is preliminary data.</text>
</comment>
<sequence length="1361" mass="148334">MDYEDPTLFEGIRFYLAGFNPLSHEQVKSKIVSCGGVYVANYSPDCTHVIVYNLLRDDPICVAARRDGKALVTDLWITHSFEAGMLADTSSVMYRPVKELNGVPGAKELVISLTGFQGGRRSDIMTMVGMMGAEFAKNLAPGRVTHLICYKFEGAKYVVGRKFSTIKIVNHQWLEDCLKAWKILPEENYSKSSYELEMMEAMAPDSEEETEDTTPRLNVQRVMNGIPGVQNETGNALDNSAIASRVLTSSAQTPPYNVRNDEAMLSFEPKQASEFEIHHRIDKHTPVRQNNDGQNVTKMPLESNRSLQDGGELVNPSGPSSKRSADSLFDYSGPLIPTKTAKRFNVSAENPGSSNRKTAENLESDDVQFSTLEADKVKVTSAGFGGSNSKGISEIHSVNYSPSSMRRSNISLQSAARLITPEGKLQHLAENVTNVDGCDVVPDKKLSASEEVPNVEGQCALPQSKQLSGHSDVSRVSPKLQKLKATASKRIDASEPPASVSSPLKKNKNSSFGISSHTGTGIVRASEDKSLAFEKLQVGKSDNVNPQTSLTCENAILCATPGVINKKAKPQKSPEFATFSPELKELEALKSGNSNLISDDQTGGSTSKTLRKKMVARKTLGSRPKVSKKTADPKKGSLGGNFSNDDAALCLTSQIGGKDDANPSVTDKITTAHAVGGTNALESKPLQDFAVDIDDFAAPFNDGDEALPEFALHQNKATDSLHVTKARARAASSMLHCETDEAEMTKSPSADTYNQGMEHAKQNLTQKKEISRRSNGKTLISAPKEVLQDADDIVGGNVNEKKDCVKRQTVSAAGKKRRGGKLMKNTVQAQNEPVASGDPGACSGVEVSENLALKKRRGMLLLSKSDISVEAQKNNESAHDKHGQHDDSDKQPEKLSGTSNSTEVRMENKNEHDTSADKGQNKKKCVKHAGKKRHGTQLENLISAGKENLPSLGGKLRKMSGISNNSVVGDNQVNIKGKKIVGKKRCGTLALNKTDGSVEAENENETVIHDDKVISNNESLKSNLTVKESNVISSDPSINQSSLTAAKNEPACFIVSGHRLQRKEFQQLIKRLKGKHCRDSHQWSYQATHFIVPDPIRRTEKFFAAAASGRWILKTDYLTECSQAGKFLPEEPYEWHKNGLTEDGAINLEAPRKWRLLREKTGHGAFYGMRIVVYGECIAPPLDTLKRVVKAGDGTILATSPPYTRFLNSGVDFAIVSPGMPRVDIWVQEFLRHEIPCISADYLVEYVCKPGYPLDRHVHYSTHEWAAKSFHRLSTLSTESAADADSPENQVSDDLDLACQVCGCSDRAEVMLVCGDESGSTGCGVGTHIDCCDPPFDNVPDEDWFCPNCMLSKTNDLNNSV</sequence>
<keyword evidence="2 4" id="KW-0863">Zinc-finger</keyword>
<dbReference type="CDD" id="cd17738">
    <property type="entry name" value="BRCT_TopBP1_rpt7"/>
    <property type="match status" value="1"/>
</dbReference>
<evidence type="ECO:0000256" key="2">
    <source>
        <dbReference type="ARBA" id="ARBA00022771"/>
    </source>
</evidence>
<feature type="compositionally biased region" description="Polar residues" evidence="5">
    <location>
        <begin position="499"/>
        <end position="519"/>
    </location>
</feature>
<gene>
    <name evidence="8" type="ORF">RND81_02G004400</name>
</gene>
<feature type="compositionally biased region" description="Polar residues" evidence="5">
    <location>
        <begin position="287"/>
        <end position="307"/>
    </location>
</feature>
<dbReference type="Pfam" id="PF12738">
    <property type="entry name" value="PTCB-BRCT"/>
    <property type="match status" value="1"/>
</dbReference>
<evidence type="ECO:0000313" key="9">
    <source>
        <dbReference type="Proteomes" id="UP001443914"/>
    </source>
</evidence>
<dbReference type="InterPro" id="IPR001357">
    <property type="entry name" value="BRCT_dom"/>
</dbReference>
<dbReference type="Proteomes" id="UP001443914">
    <property type="component" value="Unassembled WGS sequence"/>
</dbReference>
<dbReference type="SUPFAM" id="SSF52113">
    <property type="entry name" value="BRCT domain"/>
    <property type="match status" value="3"/>
</dbReference>
<feature type="compositionally biased region" description="Polar residues" evidence="5">
    <location>
        <begin position="462"/>
        <end position="471"/>
    </location>
</feature>
<dbReference type="PROSITE" id="PS50016">
    <property type="entry name" value="ZF_PHD_2"/>
    <property type="match status" value="1"/>
</dbReference>
<dbReference type="InterPro" id="IPR013083">
    <property type="entry name" value="Znf_RING/FYVE/PHD"/>
</dbReference>
<dbReference type="Gene3D" id="3.40.50.10190">
    <property type="entry name" value="BRCT domain"/>
    <property type="match status" value="4"/>
</dbReference>
<evidence type="ECO:0000256" key="3">
    <source>
        <dbReference type="ARBA" id="ARBA00022833"/>
    </source>
</evidence>
<feature type="region of interest" description="Disordered" evidence="5">
    <location>
        <begin position="286"/>
        <end position="327"/>
    </location>
</feature>
<feature type="compositionally biased region" description="Basic and acidic residues" evidence="5">
    <location>
        <begin position="904"/>
        <end position="920"/>
    </location>
</feature>
<keyword evidence="3" id="KW-0862">Zinc</keyword>
<feature type="region of interest" description="Disordered" evidence="5">
    <location>
        <begin position="594"/>
        <end position="640"/>
    </location>
</feature>
<dbReference type="CDD" id="cd17711">
    <property type="entry name" value="BRCT_PAXIP1_rpt3"/>
    <property type="match status" value="1"/>
</dbReference>
<dbReference type="Gene3D" id="3.30.40.10">
    <property type="entry name" value="Zinc/RING finger domain, C3HC4 (zinc finger)"/>
    <property type="match status" value="1"/>
</dbReference>
<accession>A0AAW1MR20</accession>
<dbReference type="PROSITE" id="PS50172">
    <property type="entry name" value="BRCT"/>
    <property type="match status" value="3"/>
</dbReference>
<feature type="compositionally biased region" description="Polar residues" evidence="5">
    <location>
        <begin position="594"/>
        <end position="608"/>
    </location>
</feature>
<evidence type="ECO:0000256" key="4">
    <source>
        <dbReference type="PROSITE-ProRule" id="PRU00146"/>
    </source>
</evidence>
<dbReference type="SMART" id="SM00292">
    <property type="entry name" value="BRCT"/>
    <property type="match status" value="4"/>
</dbReference>
<dbReference type="InterPro" id="IPR036420">
    <property type="entry name" value="BRCT_dom_sf"/>
</dbReference>
<evidence type="ECO:0000256" key="1">
    <source>
        <dbReference type="ARBA" id="ARBA00022723"/>
    </source>
</evidence>
<feature type="region of interest" description="Disordered" evidence="5">
    <location>
        <begin position="873"/>
        <end position="924"/>
    </location>
</feature>
<dbReference type="EMBL" id="JBDFQZ010000002">
    <property type="protein sequence ID" value="KAK9747632.1"/>
    <property type="molecule type" value="Genomic_DNA"/>
</dbReference>
<dbReference type="SMART" id="SM00249">
    <property type="entry name" value="PHD"/>
    <property type="match status" value="1"/>
</dbReference>
<feature type="domain" description="BRCT" evidence="7">
    <location>
        <begin position="4"/>
        <end position="94"/>
    </location>
</feature>
<evidence type="ECO:0000259" key="6">
    <source>
        <dbReference type="PROSITE" id="PS50016"/>
    </source>
</evidence>
<evidence type="ECO:0008006" key="10">
    <source>
        <dbReference type="Google" id="ProtNLM"/>
    </source>
</evidence>
<evidence type="ECO:0000259" key="7">
    <source>
        <dbReference type="PROSITE" id="PS50172"/>
    </source>
</evidence>
<reference evidence="8" key="1">
    <citation type="submission" date="2024-03" db="EMBL/GenBank/DDBJ databases">
        <title>WGS assembly of Saponaria officinalis var. Norfolk2.</title>
        <authorList>
            <person name="Jenkins J."/>
            <person name="Shu S."/>
            <person name="Grimwood J."/>
            <person name="Barry K."/>
            <person name="Goodstein D."/>
            <person name="Schmutz J."/>
            <person name="Leebens-Mack J."/>
            <person name="Osbourn A."/>
        </authorList>
    </citation>
    <scope>NUCLEOTIDE SEQUENCE [LARGE SCALE GENOMIC DNA]</scope>
    <source>
        <strain evidence="8">JIC</strain>
    </source>
</reference>
<dbReference type="InterPro" id="IPR001965">
    <property type="entry name" value="Znf_PHD"/>
</dbReference>
<dbReference type="InterPro" id="IPR011011">
    <property type="entry name" value="Znf_FYVE_PHD"/>
</dbReference>
<dbReference type="Pfam" id="PF00533">
    <property type="entry name" value="BRCT"/>
    <property type="match status" value="2"/>
</dbReference>
<feature type="region of interest" description="Disordered" evidence="5">
    <location>
        <begin position="462"/>
        <end position="519"/>
    </location>
</feature>
<evidence type="ECO:0000256" key="5">
    <source>
        <dbReference type="SAM" id="MobiDB-lite"/>
    </source>
</evidence>
<dbReference type="PANTHER" id="PTHR47181:SF2">
    <property type="entry name" value="BRCA1 C TERMINUS DOMAIN CONTAINING PROTEIN, EXPRESSED"/>
    <property type="match status" value="1"/>
</dbReference>
<proteinExistence type="predicted"/>
<dbReference type="PANTHER" id="PTHR47181">
    <property type="entry name" value="BRCA1 C TERMINUS DOMAIN CONTAINING PROTEIN, EXPRESSED"/>
    <property type="match status" value="1"/>
</dbReference>
<feature type="domain" description="PHD-type" evidence="6">
    <location>
        <begin position="1296"/>
        <end position="1352"/>
    </location>
</feature>
<organism evidence="8 9">
    <name type="scientific">Saponaria officinalis</name>
    <name type="common">Common soapwort</name>
    <name type="synonym">Lychnis saponaria</name>
    <dbReference type="NCBI Taxonomy" id="3572"/>
    <lineage>
        <taxon>Eukaryota</taxon>
        <taxon>Viridiplantae</taxon>
        <taxon>Streptophyta</taxon>
        <taxon>Embryophyta</taxon>
        <taxon>Tracheophyta</taxon>
        <taxon>Spermatophyta</taxon>
        <taxon>Magnoliopsida</taxon>
        <taxon>eudicotyledons</taxon>
        <taxon>Gunneridae</taxon>
        <taxon>Pentapetalae</taxon>
        <taxon>Caryophyllales</taxon>
        <taxon>Caryophyllaceae</taxon>
        <taxon>Caryophylleae</taxon>
        <taxon>Saponaria</taxon>
    </lineage>
</organism>
<dbReference type="SUPFAM" id="SSF57903">
    <property type="entry name" value="FYVE/PHD zinc finger"/>
    <property type="match status" value="1"/>
</dbReference>
<name>A0AAW1MR20_SAPOF</name>
<keyword evidence="1" id="KW-0479">Metal-binding</keyword>
<feature type="compositionally biased region" description="Basic and acidic residues" evidence="5">
    <location>
        <begin position="876"/>
        <end position="893"/>
    </location>
</feature>
<keyword evidence="9" id="KW-1185">Reference proteome</keyword>
<dbReference type="InterPro" id="IPR019787">
    <property type="entry name" value="Znf_PHD-finger"/>
</dbReference>
<feature type="domain" description="BRCT" evidence="7">
    <location>
        <begin position="107"/>
        <end position="191"/>
    </location>
</feature>
<dbReference type="GO" id="GO:0008270">
    <property type="term" value="F:zinc ion binding"/>
    <property type="evidence" value="ECO:0007669"/>
    <property type="project" value="UniProtKB-KW"/>
</dbReference>
<evidence type="ECO:0000313" key="8">
    <source>
        <dbReference type="EMBL" id="KAK9747632.1"/>
    </source>
</evidence>
<protein>
    <recommendedName>
        <fullName evidence="10">BRCT domain-containing protein</fullName>
    </recommendedName>
</protein>
<feature type="domain" description="BRCT" evidence="7">
    <location>
        <begin position="1053"/>
        <end position="1135"/>
    </location>
</feature>
<dbReference type="InterPro" id="IPR044254">
    <property type="entry name" value="At4g02110-like"/>
</dbReference>